<keyword evidence="12" id="KW-0675">Receptor</keyword>
<dbReference type="GO" id="GO:0015344">
    <property type="term" value="F:siderophore uptake transmembrane transporter activity"/>
    <property type="evidence" value="ECO:0007669"/>
    <property type="project" value="TreeGrafter"/>
</dbReference>
<feature type="compositionally biased region" description="Basic and acidic residues" evidence="9">
    <location>
        <begin position="828"/>
        <end position="841"/>
    </location>
</feature>
<keyword evidence="4 8" id="KW-0812">Transmembrane</keyword>
<reference evidence="12 13" key="2">
    <citation type="submission" date="2019-09" db="EMBL/GenBank/DDBJ databases">
        <title>A bacterium isolated from glacier soil.</title>
        <authorList>
            <person name="Liu Q."/>
        </authorList>
    </citation>
    <scope>NUCLEOTIDE SEQUENCE [LARGE SCALE GENOMIC DNA]</scope>
    <source>
        <strain evidence="12 13">MDT1-10-3</strain>
    </source>
</reference>
<evidence type="ECO:0000313" key="13">
    <source>
        <dbReference type="Proteomes" id="UP000323866"/>
    </source>
</evidence>
<dbReference type="Gene3D" id="2.60.40.1120">
    <property type="entry name" value="Carboxypeptidase-like, regulatory domain"/>
    <property type="match status" value="1"/>
</dbReference>
<dbReference type="PANTHER" id="PTHR30069:SF29">
    <property type="entry name" value="HEMOGLOBIN AND HEMOGLOBIN-HAPTOGLOBIN-BINDING PROTEIN 1-RELATED"/>
    <property type="match status" value="1"/>
</dbReference>
<evidence type="ECO:0000256" key="7">
    <source>
        <dbReference type="ARBA" id="ARBA00023237"/>
    </source>
</evidence>
<dbReference type="Pfam" id="PF14905">
    <property type="entry name" value="OMP_b-brl_3"/>
    <property type="match status" value="1"/>
</dbReference>
<dbReference type="GO" id="GO:0009279">
    <property type="term" value="C:cell outer membrane"/>
    <property type="evidence" value="ECO:0007669"/>
    <property type="project" value="UniProtKB-SubCell"/>
</dbReference>
<dbReference type="SUPFAM" id="SSF56935">
    <property type="entry name" value="Porins"/>
    <property type="match status" value="1"/>
</dbReference>
<evidence type="ECO:0000256" key="2">
    <source>
        <dbReference type="ARBA" id="ARBA00022448"/>
    </source>
</evidence>
<keyword evidence="6 8" id="KW-0472">Membrane</keyword>
<feature type="domain" description="TonB-dependent receptor plug" evidence="10">
    <location>
        <begin position="171"/>
        <end position="253"/>
    </location>
</feature>
<dbReference type="InterPro" id="IPR039426">
    <property type="entry name" value="TonB-dep_rcpt-like"/>
</dbReference>
<comment type="similarity">
    <text evidence="8">Belongs to the TonB-dependent receptor family.</text>
</comment>
<dbReference type="PROSITE" id="PS52016">
    <property type="entry name" value="TONB_DEPENDENT_REC_3"/>
    <property type="match status" value="1"/>
</dbReference>
<dbReference type="GO" id="GO:0044718">
    <property type="term" value="P:siderophore transmembrane transport"/>
    <property type="evidence" value="ECO:0007669"/>
    <property type="project" value="TreeGrafter"/>
</dbReference>
<dbReference type="InterPro" id="IPR036942">
    <property type="entry name" value="Beta-barrel_TonB_sf"/>
</dbReference>
<dbReference type="InterPro" id="IPR041700">
    <property type="entry name" value="OMP_b-brl_3"/>
</dbReference>
<gene>
    <name evidence="12" type="ORF">FOE74_16110</name>
</gene>
<evidence type="ECO:0000256" key="8">
    <source>
        <dbReference type="PROSITE-ProRule" id="PRU01360"/>
    </source>
</evidence>
<evidence type="ECO:0000256" key="9">
    <source>
        <dbReference type="SAM" id="MobiDB-lite"/>
    </source>
</evidence>
<keyword evidence="2 8" id="KW-0813">Transport</keyword>
<dbReference type="InterPro" id="IPR008969">
    <property type="entry name" value="CarboxyPept-like_regulatory"/>
</dbReference>
<name>A0A5M8Q9Y0_9BACT</name>
<dbReference type="InterPro" id="IPR012910">
    <property type="entry name" value="Plug_dom"/>
</dbReference>
<keyword evidence="7 8" id="KW-0998">Cell outer membrane</keyword>
<dbReference type="Pfam" id="PF07715">
    <property type="entry name" value="Plug"/>
    <property type="match status" value="1"/>
</dbReference>
<dbReference type="Proteomes" id="UP000323866">
    <property type="component" value="Unassembled WGS sequence"/>
</dbReference>
<comment type="caution">
    <text evidence="12">The sequence shown here is derived from an EMBL/GenBank/DDBJ whole genome shotgun (WGS) entry which is preliminary data.</text>
</comment>
<proteinExistence type="inferred from homology"/>
<organism evidence="12 13">
    <name type="scientific">Rufibacter glacialis</name>
    <dbReference type="NCBI Taxonomy" id="1259555"/>
    <lineage>
        <taxon>Bacteria</taxon>
        <taxon>Pseudomonadati</taxon>
        <taxon>Bacteroidota</taxon>
        <taxon>Cytophagia</taxon>
        <taxon>Cytophagales</taxon>
        <taxon>Hymenobacteraceae</taxon>
        <taxon>Rufibacter</taxon>
    </lineage>
</organism>
<evidence type="ECO:0000313" key="12">
    <source>
        <dbReference type="EMBL" id="KAA6431646.1"/>
    </source>
</evidence>
<evidence type="ECO:0000256" key="4">
    <source>
        <dbReference type="ARBA" id="ARBA00022692"/>
    </source>
</evidence>
<keyword evidence="5" id="KW-0732">Signal</keyword>
<dbReference type="SUPFAM" id="SSF49464">
    <property type="entry name" value="Carboxypeptidase regulatory domain-like"/>
    <property type="match status" value="1"/>
</dbReference>
<dbReference type="Pfam" id="PF13620">
    <property type="entry name" value="CarboxypepD_reg"/>
    <property type="match status" value="1"/>
</dbReference>
<dbReference type="Gene3D" id="2.40.170.20">
    <property type="entry name" value="TonB-dependent receptor, beta-barrel domain"/>
    <property type="match status" value="1"/>
</dbReference>
<dbReference type="OrthoDB" id="905812at2"/>
<evidence type="ECO:0000256" key="6">
    <source>
        <dbReference type="ARBA" id="ARBA00023136"/>
    </source>
</evidence>
<protein>
    <submittedName>
        <fullName evidence="12">TonB-dependent receptor</fullName>
    </submittedName>
</protein>
<dbReference type="AlphaFoldDB" id="A0A5M8Q9Y0"/>
<evidence type="ECO:0000259" key="11">
    <source>
        <dbReference type="Pfam" id="PF14905"/>
    </source>
</evidence>
<dbReference type="Gene3D" id="2.170.130.10">
    <property type="entry name" value="TonB-dependent receptor, plug domain"/>
    <property type="match status" value="1"/>
</dbReference>
<dbReference type="InterPro" id="IPR037066">
    <property type="entry name" value="Plug_dom_sf"/>
</dbReference>
<evidence type="ECO:0000256" key="5">
    <source>
        <dbReference type="ARBA" id="ARBA00022729"/>
    </source>
</evidence>
<comment type="subcellular location">
    <subcellularLocation>
        <location evidence="1 8">Cell outer membrane</location>
        <topology evidence="1 8">Multi-pass membrane protein</topology>
    </subcellularLocation>
</comment>
<dbReference type="EMBL" id="VKKZ01000023">
    <property type="protein sequence ID" value="KAA6431646.1"/>
    <property type="molecule type" value="Genomic_DNA"/>
</dbReference>
<evidence type="ECO:0000256" key="3">
    <source>
        <dbReference type="ARBA" id="ARBA00022452"/>
    </source>
</evidence>
<accession>A0A5M8Q9Y0</accession>
<dbReference type="PANTHER" id="PTHR30069">
    <property type="entry name" value="TONB-DEPENDENT OUTER MEMBRANE RECEPTOR"/>
    <property type="match status" value="1"/>
</dbReference>
<evidence type="ECO:0000259" key="10">
    <source>
        <dbReference type="Pfam" id="PF07715"/>
    </source>
</evidence>
<reference evidence="12 13" key="1">
    <citation type="submission" date="2019-07" db="EMBL/GenBank/DDBJ databases">
        <authorList>
            <person name="Qu J.-H."/>
        </authorList>
    </citation>
    <scope>NUCLEOTIDE SEQUENCE [LARGE SCALE GENOMIC DNA]</scope>
    <source>
        <strain evidence="12 13">MDT1-10-3</strain>
    </source>
</reference>
<keyword evidence="3 8" id="KW-1134">Transmembrane beta strand</keyword>
<evidence type="ECO:0000256" key="1">
    <source>
        <dbReference type="ARBA" id="ARBA00004571"/>
    </source>
</evidence>
<feature type="domain" description="Outer membrane protein beta-barrel" evidence="11">
    <location>
        <begin position="406"/>
        <end position="810"/>
    </location>
</feature>
<feature type="region of interest" description="Disordered" evidence="9">
    <location>
        <begin position="820"/>
        <end position="841"/>
    </location>
</feature>
<sequence length="841" mass="91835">MMKSDSLTSNLIDMKNLILLALAGMLAVPSTFGQTPQDRPVPAASQAIPKGNGKISGVVLEEGGKKPIEFATISLVDKASGKTVDGTVSDDKGRFSLGKVAAGSYQVSVSFLGYETKVVDPVTLGPKEEVNIGVVALKGGTKALDEVAVVGDKLLVEDKVDRLVYNAEKDLTNTGGTATDVLKKVPGLTVDLEGNVALRGSSNLRVLINNKPSAIMATNVSDALQQIPADLIKSVEVITSPSAKYDAEGTAGIINIITKKNSLQGLNGNVTGSYGNRISAVNGTVNYRKGKVGVNTSFGQSWRNNPMESNRETIYQGIPGIDRLRQAMKGKREGEFQLLQVGVDYELSKKSSLAAGIRMQSGEFAYSNLLTSTQYLGEAVTARNTRRNRSEFDNLNFDVNLDFTKQLAKPGQEISVLGLVSRSNRENYHFADILNQEQLLAGKEQNLNDAYNEEKTLQIDYSHPFKNKHLLEMGAKAILRSAESDFRFLVANPAASPFKEVPGRSDVFAYDQNVGAAYASYEFSLNKKYNLKLGSRYEHTQVEGDFISSKSTVQQSYGNFIPSLAISRSLKENQTLKFNYTKRIQRPQLGYLNPFENRIDTFNIQVGNPNLSAEITHAYEVGYSTFSKKGTSVNATIFWRQTNNAIEAFILPTSEGVNYTRFGNIGRNASYGASLFGNTKFLEKGNLSGNVNVFYVDLESQTSLLNASNASMMYQANMNASYGFNKGISAQVFGQFNSRRVTLQGKTSALALYSLAVKKDILQKNGSLTVGVENFFSGTLKQKSSFKTPVAEQVNTMYLYNRQVKVSANYKFGKITAVKSQPRRKKKINNDDAKSDGDTNG</sequence>